<dbReference type="InterPro" id="IPR016193">
    <property type="entry name" value="Cytidine_deaminase-like"/>
</dbReference>
<evidence type="ECO:0000256" key="1">
    <source>
        <dbReference type="SAM" id="MobiDB-lite"/>
    </source>
</evidence>
<evidence type="ECO:0000313" key="4">
    <source>
        <dbReference type="Proteomes" id="UP000093943"/>
    </source>
</evidence>
<name>A0A1A2NZP8_MYCSD</name>
<dbReference type="Gene3D" id="3.40.140.10">
    <property type="entry name" value="Cytidine Deaminase, domain 2"/>
    <property type="match status" value="1"/>
</dbReference>
<dbReference type="AlphaFoldDB" id="A0A1A2NZP8"/>
<dbReference type="InterPro" id="IPR002125">
    <property type="entry name" value="CMP_dCMP_dom"/>
</dbReference>
<gene>
    <name evidence="3" type="ORF">A5710_10975</name>
</gene>
<feature type="domain" description="CMP/dCMP-type deaminase" evidence="2">
    <location>
        <begin position="5"/>
        <end position="117"/>
    </location>
</feature>
<comment type="caution">
    <text evidence="3">The sequence shown here is derived from an EMBL/GenBank/DDBJ whole genome shotgun (WGS) entry which is preliminary data.</text>
</comment>
<evidence type="ECO:0000259" key="2">
    <source>
        <dbReference type="PROSITE" id="PS51747"/>
    </source>
</evidence>
<organism evidence="3 4">
    <name type="scientific">Mycolicibacter sinensis (strain JDM601)</name>
    <name type="common">Mycobacterium sinense</name>
    <dbReference type="NCBI Taxonomy" id="875328"/>
    <lineage>
        <taxon>Bacteria</taxon>
        <taxon>Bacillati</taxon>
        <taxon>Actinomycetota</taxon>
        <taxon>Actinomycetes</taxon>
        <taxon>Mycobacteriales</taxon>
        <taxon>Mycobacteriaceae</taxon>
        <taxon>Mycolicibacter</taxon>
    </lineage>
</organism>
<proteinExistence type="predicted"/>
<dbReference type="SUPFAM" id="SSF53927">
    <property type="entry name" value="Cytidine deaminase-like"/>
    <property type="match status" value="1"/>
</dbReference>
<protein>
    <submittedName>
        <fullName evidence="3">tRNA-specific adenosine deaminase</fullName>
    </submittedName>
</protein>
<dbReference type="PROSITE" id="PS51747">
    <property type="entry name" value="CYT_DCMP_DEAMINASES_2"/>
    <property type="match status" value="1"/>
</dbReference>
<dbReference type="OrthoDB" id="9802676at2"/>
<dbReference type="Pfam" id="PF00383">
    <property type="entry name" value="dCMP_cyt_deam_1"/>
    <property type="match status" value="1"/>
</dbReference>
<dbReference type="RefSeq" id="WP_064920570.1">
    <property type="nucleotide sequence ID" value="NZ_LZJK01000036.1"/>
</dbReference>
<evidence type="ECO:0000313" key="3">
    <source>
        <dbReference type="EMBL" id="OBI24496.1"/>
    </source>
</evidence>
<dbReference type="PANTHER" id="PTHR11079">
    <property type="entry name" value="CYTOSINE DEAMINASE FAMILY MEMBER"/>
    <property type="match status" value="1"/>
</dbReference>
<reference evidence="4" key="1">
    <citation type="submission" date="2016-06" db="EMBL/GenBank/DDBJ databases">
        <authorList>
            <person name="Sutton G."/>
            <person name="Brinkac L."/>
            <person name="Sanka R."/>
            <person name="Adams M."/>
            <person name="Lau E."/>
            <person name="Sam S."/>
            <person name="Sreng N."/>
            <person name="Him V."/>
            <person name="Kerleguer A."/>
            <person name="Cheng S."/>
        </authorList>
    </citation>
    <scope>NUCLEOTIDE SEQUENCE [LARGE SCALE GENOMIC DNA]</scope>
    <source>
        <strain evidence="4">E1876</strain>
    </source>
</reference>
<dbReference type="GO" id="GO:0003824">
    <property type="term" value="F:catalytic activity"/>
    <property type="evidence" value="ECO:0007669"/>
    <property type="project" value="InterPro"/>
</dbReference>
<dbReference type="Proteomes" id="UP000093943">
    <property type="component" value="Unassembled WGS sequence"/>
</dbReference>
<feature type="region of interest" description="Disordered" evidence="1">
    <location>
        <begin position="156"/>
        <end position="181"/>
    </location>
</feature>
<feature type="compositionally biased region" description="Polar residues" evidence="1">
    <location>
        <begin position="165"/>
        <end position="181"/>
    </location>
</feature>
<sequence>MAVSEADREYLARCVELAGEALDHGDDPFGSMLVGADGTVLFEDRNRAGEGDPTRHPELAIAQWAVAHLPPDRRIGSTVYTSGEHCAMCAAAHAWVGLGRIVYASSAAQLTEWLTELHAPAAPVAPLPITAVAPTAVVDGPAPEFEEDLKALFRARYPRRGGSESDPSSRSTVTGSSAAPK</sequence>
<accession>A0A1A2NZP8</accession>
<dbReference type="PANTHER" id="PTHR11079:SF179">
    <property type="entry name" value="TRNA(ADENINE(34)) DEAMINASE, CHLOROPLASTIC"/>
    <property type="match status" value="1"/>
</dbReference>
<dbReference type="EMBL" id="LZKG01000170">
    <property type="protein sequence ID" value="OBI24496.1"/>
    <property type="molecule type" value="Genomic_DNA"/>
</dbReference>